<proteinExistence type="predicted"/>
<accession>A0A8S5TUU6</accession>
<dbReference type="EMBL" id="BK015934">
    <property type="protein sequence ID" value="DAF85981.1"/>
    <property type="molecule type" value="Genomic_DNA"/>
</dbReference>
<dbReference type="SUPFAM" id="SSF141086">
    <property type="entry name" value="Agglutinin HPA-like"/>
    <property type="match status" value="1"/>
</dbReference>
<sequence>MSAKTPRYQIEYPTISDRVADAPAINQRQSQKIEELLTRIINSRQQGRVALGQYQPNQSYSAKVTFTRPFRKTPNIAVSCSNQRLRLAIYDVSASGFTYFCWNDTNAPNDASAYFDWIGSIDEFND</sequence>
<reference evidence="1" key="1">
    <citation type="journal article" date="2021" name="Proc. Natl. Acad. Sci. U.S.A.">
        <title>A Catalog of Tens of Thousands of Viruses from Human Metagenomes Reveals Hidden Associations with Chronic Diseases.</title>
        <authorList>
            <person name="Tisza M.J."/>
            <person name="Buck C.B."/>
        </authorList>
    </citation>
    <scope>NUCLEOTIDE SEQUENCE</scope>
    <source>
        <strain evidence="1">CtHSY3</strain>
    </source>
</reference>
<name>A0A8S5TUU6_9CAUD</name>
<dbReference type="InterPro" id="IPR037221">
    <property type="entry name" value="H-type_lectin_dom_sf"/>
</dbReference>
<protein>
    <submittedName>
        <fullName evidence="1">H-type lectin domain</fullName>
    </submittedName>
</protein>
<evidence type="ECO:0000313" key="1">
    <source>
        <dbReference type="EMBL" id="DAF85981.1"/>
    </source>
</evidence>
<dbReference type="Gene3D" id="2.60.40.2080">
    <property type="match status" value="1"/>
</dbReference>
<organism evidence="1">
    <name type="scientific">Siphoviridae sp. ctHSY3</name>
    <dbReference type="NCBI Taxonomy" id="2825421"/>
    <lineage>
        <taxon>Viruses</taxon>
        <taxon>Duplodnaviria</taxon>
        <taxon>Heunggongvirae</taxon>
        <taxon>Uroviricota</taxon>
        <taxon>Caudoviricetes</taxon>
    </lineage>
</organism>